<gene>
    <name evidence="2" type="ORF">PGTUg99_023186</name>
</gene>
<comment type="caution">
    <text evidence="2">The sequence shown here is derived from an EMBL/GenBank/DDBJ whole genome shotgun (WGS) entry which is preliminary data.</text>
</comment>
<reference evidence="2 3" key="1">
    <citation type="submission" date="2019-05" db="EMBL/GenBank/DDBJ databases">
        <title>Emergence of the Ug99 lineage of the wheat stem rust pathogen through somatic hybridization.</title>
        <authorList>
            <person name="Li F."/>
            <person name="Upadhyaya N.M."/>
            <person name="Sperschneider J."/>
            <person name="Matny O."/>
            <person name="Nguyen-Phuc H."/>
            <person name="Mago R."/>
            <person name="Raley C."/>
            <person name="Miller M.E."/>
            <person name="Silverstein K.A.T."/>
            <person name="Henningsen E."/>
            <person name="Hirsch C.D."/>
            <person name="Visser B."/>
            <person name="Pretorius Z.A."/>
            <person name="Steffenson B.J."/>
            <person name="Schwessinger B."/>
            <person name="Dodds P.N."/>
            <person name="Figueroa M."/>
        </authorList>
    </citation>
    <scope>NUCLEOTIDE SEQUENCE [LARGE SCALE GENOMIC DNA]</scope>
    <source>
        <strain evidence="2 3">Ug99</strain>
    </source>
</reference>
<dbReference type="AlphaFoldDB" id="A0A5B0RIR0"/>
<evidence type="ECO:0000313" key="3">
    <source>
        <dbReference type="Proteomes" id="UP000325313"/>
    </source>
</evidence>
<feature type="region of interest" description="Disordered" evidence="1">
    <location>
        <begin position="38"/>
        <end position="73"/>
    </location>
</feature>
<dbReference type="EMBL" id="VDEP01000176">
    <property type="protein sequence ID" value="KAA1125696.1"/>
    <property type="molecule type" value="Genomic_DNA"/>
</dbReference>
<evidence type="ECO:0000256" key="1">
    <source>
        <dbReference type="SAM" id="MobiDB-lite"/>
    </source>
</evidence>
<accession>A0A5B0RIR0</accession>
<sequence>MNLGHVPRLSALKQDGLDRFSFGIADEETAKLYLRGSGLPASQRTRQSQTPAKTVENVSFSGRALQKRARPPL</sequence>
<proteinExistence type="predicted"/>
<feature type="compositionally biased region" description="Polar residues" evidence="1">
    <location>
        <begin position="40"/>
        <end position="60"/>
    </location>
</feature>
<protein>
    <submittedName>
        <fullName evidence="2">Uncharacterized protein</fullName>
    </submittedName>
</protein>
<dbReference type="Proteomes" id="UP000325313">
    <property type="component" value="Unassembled WGS sequence"/>
</dbReference>
<evidence type="ECO:0000313" key="2">
    <source>
        <dbReference type="EMBL" id="KAA1125696.1"/>
    </source>
</evidence>
<name>A0A5B0RIR0_PUCGR</name>
<organism evidence="2 3">
    <name type="scientific">Puccinia graminis f. sp. tritici</name>
    <dbReference type="NCBI Taxonomy" id="56615"/>
    <lineage>
        <taxon>Eukaryota</taxon>
        <taxon>Fungi</taxon>
        <taxon>Dikarya</taxon>
        <taxon>Basidiomycota</taxon>
        <taxon>Pucciniomycotina</taxon>
        <taxon>Pucciniomycetes</taxon>
        <taxon>Pucciniales</taxon>
        <taxon>Pucciniaceae</taxon>
        <taxon>Puccinia</taxon>
    </lineage>
</organism>